<dbReference type="SUPFAM" id="SSF159006">
    <property type="entry name" value="YopX-like"/>
    <property type="match status" value="1"/>
</dbReference>
<reference evidence="2 3" key="1">
    <citation type="journal article" date="2019" name="Nat. Med.">
        <title>A library of human gut bacterial isolates paired with longitudinal multiomics data enables mechanistic microbiome research.</title>
        <authorList>
            <person name="Poyet M."/>
            <person name="Groussin M."/>
            <person name="Gibbons S.M."/>
            <person name="Avila-Pacheco J."/>
            <person name="Jiang X."/>
            <person name="Kearney S.M."/>
            <person name="Perrotta A.R."/>
            <person name="Berdy B."/>
            <person name="Zhao S."/>
            <person name="Lieberman T.D."/>
            <person name="Swanson P.K."/>
            <person name="Smith M."/>
            <person name="Roesemann S."/>
            <person name="Alexander J.E."/>
            <person name="Rich S.A."/>
            <person name="Livny J."/>
            <person name="Vlamakis H."/>
            <person name="Clish C."/>
            <person name="Bullock K."/>
            <person name="Deik A."/>
            <person name="Scott J."/>
            <person name="Pierce K.A."/>
            <person name="Xavier R.J."/>
            <person name="Alm E.J."/>
        </authorList>
    </citation>
    <scope>NUCLEOTIDE SEQUENCE [LARGE SCALE GENOMIC DNA]</scope>
    <source>
        <strain evidence="2 3">BIOML-A11</strain>
    </source>
</reference>
<accession>A0A6L5T9N0</accession>
<feature type="domain" description="YopX protein" evidence="1">
    <location>
        <begin position="96"/>
        <end position="188"/>
    </location>
</feature>
<evidence type="ECO:0000259" key="1">
    <source>
        <dbReference type="Pfam" id="PF09643"/>
    </source>
</evidence>
<name>A0A6L5T9N0_9FIRM</name>
<dbReference type="Pfam" id="PF09643">
    <property type="entry name" value="YopX"/>
    <property type="match status" value="1"/>
</dbReference>
<dbReference type="InterPro" id="IPR019096">
    <property type="entry name" value="YopX_protein"/>
</dbReference>
<comment type="caution">
    <text evidence="2">The sequence shown here is derived from an EMBL/GenBank/DDBJ whole genome shotgun (WGS) entry which is preliminary data.</text>
</comment>
<dbReference type="Proteomes" id="UP000479563">
    <property type="component" value="Unassembled WGS sequence"/>
</dbReference>
<dbReference type="InterPro" id="IPR023385">
    <property type="entry name" value="YopX-like_C"/>
</dbReference>
<dbReference type="Gene3D" id="2.30.30.290">
    <property type="entry name" value="YopX-like domains"/>
    <property type="match status" value="1"/>
</dbReference>
<organism evidence="2 3">
    <name type="scientific">Agathobacter rectalis</name>
    <dbReference type="NCBI Taxonomy" id="39491"/>
    <lineage>
        <taxon>Bacteria</taxon>
        <taxon>Bacillati</taxon>
        <taxon>Bacillota</taxon>
        <taxon>Clostridia</taxon>
        <taxon>Lachnospirales</taxon>
        <taxon>Lachnospiraceae</taxon>
        <taxon>Agathobacter</taxon>
    </lineage>
</organism>
<dbReference type="EMBL" id="WKQP01000010">
    <property type="protein sequence ID" value="MSC60140.1"/>
    <property type="molecule type" value="Genomic_DNA"/>
</dbReference>
<proteinExistence type="predicted"/>
<evidence type="ECO:0000313" key="3">
    <source>
        <dbReference type="Proteomes" id="UP000479563"/>
    </source>
</evidence>
<sequence length="209" mass="24084">MLCTSLKAGRIAEVQTENMGMHWQKILSYSRRAILTMRTLLFRGQGTDKKDWHTWYEGAYVRMDDTTYCFSEDYERAAAEGKDPRHFYIIIDRPGDWGLPNAYYKADIRPETLCQHTGKYDVNRKGIYENDIVAVCHGGMRDLHLIEYSSDAAAFVFAQGKVYTSFNDWAPDCTFEVVGNKFDTPELLAQIPQFTPAEFMAQIDKEVCE</sequence>
<dbReference type="AlphaFoldDB" id="A0A6L5T9N0"/>
<protein>
    <recommendedName>
        <fullName evidence="1">YopX protein domain-containing protein</fullName>
    </recommendedName>
</protein>
<evidence type="ECO:0000313" key="2">
    <source>
        <dbReference type="EMBL" id="MSC60140.1"/>
    </source>
</evidence>
<gene>
    <name evidence="2" type="ORF">GKE07_08010</name>
</gene>